<accession>A0A382CXB8</accession>
<feature type="non-terminal residue" evidence="1">
    <location>
        <position position="43"/>
    </location>
</feature>
<proteinExistence type="predicted"/>
<dbReference type="EMBL" id="UINC01036614">
    <property type="protein sequence ID" value="SVB30856.1"/>
    <property type="molecule type" value="Genomic_DNA"/>
</dbReference>
<evidence type="ECO:0000313" key="1">
    <source>
        <dbReference type="EMBL" id="SVB30856.1"/>
    </source>
</evidence>
<dbReference type="AlphaFoldDB" id="A0A382CXB8"/>
<reference evidence="1" key="1">
    <citation type="submission" date="2018-05" db="EMBL/GenBank/DDBJ databases">
        <authorList>
            <person name="Lanie J.A."/>
            <person name="Ng W.-L."/>
            <person name="Kazmierczak K.M."/>
            <person name="Andrzejewski T.M."/>
            <person name="Davidsen T.M."/>
            <person name="Wayne K.J."/>
            <person name="Tettelin H."/>
            <person name="Glass J.I."/>
            <person name="Rusch D."/>
            <person name="Podicherti R."/>
            <person name="Tsui H.-C.T."/>
            <person name="Winkler M.E."/>
        </authorList>
    </citation>
    <scope>NUCLEOTIDE SEQUENCE</scope>
</reference>
<organism evidence="1">
    <name type="scientific">marine metagenome</name>
    <dbReference type="NCBI Taxonomy" id="408172"/>
    <lineage>
        <taxon>unclassified sequences</taxon>
        <taxon>metagenomes</taxon>
        <taxon>ecological metagenomes</taxon>
    </lineage>
</organism>
<feature type="non-terminal residue" evidence="1">
    <location>
        <position position="1"/>
    </location>
</feature>
<gene>
    <name evidence="1" type="ORF">METZ01_LOCUS183710</name>
</gene>
<protein>
    <submittedName>
        <fullName evidence="1">Uncharacterized protein</fullName>
    </submittedName>
</protein>
<name>A0A382CXB8_9ZZZZ</name>
<sequence>VGGLDLVAGKALVEQRLQFTVEGLCRRRLEVDDGSAAADPTTP</sequence>